<sequence>MITSDDRCGYMKWEGKTGGVFRSKVVWTSWK</sequence>
<dbReference type="Proteomes" id="UP000708208">
    <property type="component" value="Unassembled WGS sequence"/>
</dbReference>
<dbReference type="AlphaFoldDB" id="A0A8J2K072"/>
<accession>A0A8J2K072</accession>
<protein>
    <submittedName>
        <fullName evidence="1">Uncharacterized protein</fullName>
    </submittedName>
</protein>
<proteinExistence type="predicted"/>
<organism evidence="1 2">
    <name type="scientific">Allacma fusca</name>
    <dbReference type="NCBI Taxonomy" id="39272"/>
    <lineage>
        <taxon>Eukaryota</taxon>
        <taxon>Metazoa</taxon>
        <taxon>Ecdysozoa</taxon>
        <taxon>Arthropoda</taxon>
        <taxon>Hexapoda</taxon>
        <taxon>Collembola</taxon>
        <taxon>Symphypleona</taxon>
        <taxon>Sminthuridae</taxon>
        <taxon>Allacma</taxon>
    </lineage>
</organism>
<dbReference type="EMBL" id="CAJVCH010044847">
    <property type="protein sequence ID" value="CAG7717324.1"/>
    <property type="molecule type" value="Genomic_DNA"/>
</dbReference>
<feature type="non-terminal residue" evidence="1">
    <location>
        <position position="1"/>
    </location>
</feature>
<evidence type="ECO:0000313" key="2">
    <source>
        <dbReference type="Proteomes" id="UP000708208"/>
    </source>
</evidence>
<comment type="caution">
    <text evidence="1">The sequence shown here is derived from an EMBL/GenBank/DDBJ whole genome shotgun (WGS) entry which is preliminary data.</text>
</comment>
<evidence type="ECO:0000313" key="1">
    <source>
        <dbReference type="EMBL" id="CAG7717324.1"/>
    </source>
</evidence>
<gene>
    <name evidence="1" type="ORF">AFUS01_LOCUS6786</name>
</gene>
<keyword evidence="2" id="KW-1185">Reference proteome</keyword>
<name>A0A8J2K072_9HEXA</name>
<reference evidence="1" key="1">
    <citation type="submission" date="2021-06" db="EMBL/GenBank/DDBJ databases">
        <authorList>
            <person name="Hodson N. C."/>
            <person name="Mongue J. A."/>
            <person name="Jaron S. K."/>
        </authorList>
    </citation>
    <scope>NUCLEOTIDE SEQUENCE</scope>
</reference>